<evidence type="ECO:0000256" key="3">
    <source>
        <dbReference type="SAM" id="MobiDB-lite"/>
    </source>
</evidence>
<dbReference type="PANTHER" id="PTHR30055:SF146">
    <property type="entry name" value="HTH-TYPE TRANSCRIPTIONAL DUAL REGULATOR CECR"/>
    <property type="match status" value="1"/>
</dbReference>
<gene>
    <name evidence="5" type="ORF">ACFFUA_35280</name>
</gene>
<evidence type="ECO:0000313" key="6">
    <source>
        <dbReference type="Proteomes" id="UP001589753"/>
    </source>
</evidence>
<feature type="domain" description="HTH tetR-type" evidence="4">
    <location>
        <begin position="12"/>
        <end position="72"/>
    </location>
</feature>
<dbReference type="InterPro" id="IPR001647">
    <property type="entry name" value="HTH_TetR"/>
</dbReference>
<evidence type="ECO:0000256" key="1">
    <source>
        <dbReference type="ARBA" id="ARBA00023125"/>
    </source>
</evidence>
<dbReference type="Pfam" id="PF00440">
    <property type="entry name" value="TetR_N"/>
    <property type="match status" value="1"/>
</dbReference>
<dbReference type="EMBL" id="JBHMDI010000199">
    <property type="protein sequence ID" value="MFB9352607.1"/>
    <property type="molecule type" value="Genomic_DNA"/>
</dbReference>
<dbReference type="InterPro" id="IPR009057">
    <property type="entry name" value="Homeodomain-like_sf"/>
</dbReference>
<sequence length="209" mass="22687">METRTRQRSTADERRATVMRTAIKTFAARGYYGTSTTDVAKAAGISQGYLYRLFKDKETLFVALVDYCSDRLRESVATAAASVRSTDPQAVMQALTASYDEVIADRDVLMILMHAQGCAGEPGIGEAVRRCYAKQVEYVRAVSGASEEQIRRYFADALLSNVLVAIDADAVDAPWARTLRGQAVAGWPTRAVEPGGGRPGRGRGEPRAS</sequence>
<keyword evidence="1 2" id="KW-0238">DNA-binding</keyword>
<keyword evidence="6" id="KW-1185">Reference proteome</keyword>
<name>A0ABV5LL44_9ACTN</name>
<dbReference type="Gene3D" id="1.10.357.10">
    <property type="entry name" value="Tetracycline Repressor, domain 2"/>
    <property type="match status" value="1"/>
</dbReference>
<accession>A0ABV5LL44</accession>
<evidence type="ECO:0000259" key="4">
    <source>
        <dbReference type="PROSITE" id="PS50977"/>
    </source>
</evidence>
<dbReference type="Proteomes" id="UP001589753">
    <property type="component" value="Unassembled WGS sequence"/>
</dbReference>
<reference evidence="5 6" key="1">
    <citation type="submission" date="2024-09" db="EMBL/GenBank/DDBJ databases">
        <authorList>
            <person name="Sun Q."/>
            <person name="Mori K."/>
        </authorList>
    </citation>
    <scope>NUCLEOTIDE SEQUENCE [LARGE SCALE GENOMIC DNA]</scope>
    <source>
        <strain evidence="5 6">JCM 9767</strain>
    </source>
</reference>
<dbReference type="InterPro" id="IPR050109">
    <property type="entry name" value="HTH-type_TetR-like_transc_reg"/>
</dbReference>
<proteinExistence type="predicted"/>
<evidence type="ECO:0000313" key="5">
    <source>
        <dbReference type="EMBL" id="MFB9352607.1"/>
    </source>
</evidence>
<dbReference type="PRINTS" id="PR00455">
    <property type="entry name" value="HTHTETR"/>
</dbReference>
<dbReference type="SUPFAM" id="SSF46689">
    <property type="entry name" value="Homeodomain-like"/>
    <property type="match status" value="1"/>
</dbReference>
<feature type="DNA-binding region" description="H-T-H motif" evidence="2">
    <location>
        <begin position="35"/>
        <end position="54"/>
    </location>
</feature>
<dbReference type="PANTHER" id="PTHR30055">
    <property type="entry name" value="HTH-TYPE TRANSCRIPTIONAL REGULATOR RUTR"/>
    <property type="match status" value="1"/>
</dbReference>
<dbReference type="RefSeq" id="WP_366482597.1">
    <property type="nucleotide sequence ID" value="NZ_JBHMDI010000199.1"/>
</dbReference>
<feature type="region of interest" description="Disordered" evidence="3">
    <location>
        <begin position="187"/>
        <end position="209"/>
    </location>
</feature>
<organism evidence="5 6">
    <name type="scientific">Streptomyces heliomycini</name>
    <dbReference type="NCBI Taxonomy" id="284032"/>
    <lineage>
        <taxon>Bacteria</taxon>
        <taxon>Bacillati</taxon>
        <taxon>Actinomycetota</taxon>
        <taxon>Actinomycetes</taxon>
        <taxon>Kitasatosporales</taxon>
        <taxon>Streptomycetaceae</taxon>
        <taxon>Streptomyces</taxon>
    </lineage>
</organism>
<protein>
    <submittedName>
        <fullName evidence="5">TetR/AcrR family transcriptional regulator</fullName>
    </submittedName>
</protein>
<comment type="caution">
    <text evidence="5">The sequence shown here is derived from an EMBL/GenBank/DDBJ whole genome shotgun (WGS) entry which is preliminary data.</text>
</comment>
<evidence type="ECO:0000256" key="2">
    <source>
        <dbReference type="PROSITE-ProRule" id="PRU00335"/>
    </source>
</evidence>
<dbReference type="PROSITE" id="PS50977">
    <property type="entry name" value="HTH_TETR_2"/>
    <property type="match status" value="1"/>
</dbReference>